<dbReference type="InterPro" id="IPR035967">
    <property type="entry name" value="SWAP/Surp_sf"/>
</dbReference>
<evidence type="ECO:0000256" key="2">
    <source>
        <dbReference type="SAM" id="MobiDB-lite"/>
    </source>
</evidence>
<evidence type="ECO:0000313" key="5">
    <source>
        <dbReference type="Proteomes" id="UP000177622"/>
    </source>
</evidence>
<dbReference type="Pfam" id="PF01805">
    <property type="entry name" value="Surp"/>
    <property type="match status" value="1"/>
</dbReference>
<dbReference type="Gene3D" id="1.25.40.90">
    <property type="match status" value="1"/>
</dbReference>
<dbReference type="OrthoDB" id="377209at2759"/>
<dbReference type="SUPFAM" id="SSF109905">
    <property type="entry name" value="Surp module (SWAP domain)"/>
    <property type="match status" value="1"/>
</dbReference>
<evidence type="ECO:0000256" key="1">
    <source>
        <dbReference type="ARBA" id="ARBA00022884"/>
    </source>
</evidence>
<organism evidence="4 5">
    <name type="scientific">Penicillium arizonense</name>
    <dbReference type="NCBI Taxonomy" id="1835702"/>
    <lineage>
        <taxon>Eukaryota</taxon>
        <taxon>Fungi</taxon>
        <taxon>Dikarya</taxon>
        <taxon>Ascomycota</taxon>
        <taxon>Pezizomycotina</taxon>
        <taxon>Eurotiomycetes</taxon>
        <taxon>Eurotiomycetidae</taxon>
        <taxon>Eurotiales</taxon>
        <taxon>Aspergillaceae</taxon>
        <taxon>Penicillium</taxon>
    </lineage>
</organism>
<feature type="region of interest" description="Disordered" evidence="2">
    <location>
        <begin position="278"/>
        <end position="313"/>
    </location>
</feature>
<feature type="domain" description="CID" evidence="3">
    <location>
        <begin position="460"/>
        <end position="648"/>
    </location>
</feature>
<feature type="region of interest" description="Disordered" evidence="2">
    <location>
        <begin position="421"/>
        <end position="459"/>
    </location>
</feature>
<dbReference type="InterPro" id="IPR051485">
    <property type="entry name" value="SR-CTD_assoc_factor"/>
</dbReference>
<feature type="compositionally biased region" description="Basic and acidic residues" evidence="2">
    <location>
        <begin position="770"/>
        <end position="783"/>
    </location>
</feature>
<dbReference type="PANTHER" id="PTHR23140">
    <property type="entry name" value="RNA PROCESSING PROTEIN LD23810P"/>
    <property type="match status" value="1"/>
</dbReference>
<feature type="region of interest" description="Disordered" evidence="2">
    <location>
        <begin position="1"/>
        <end position="170"/>
    </location>
</feature>
<dbReference type="PROSITE" id="PS51391">
    <property type="entry name" value="CID"/>
    <property type="match status" value="1"/>
</dbReference>
<feature type="compositionally biased region" description="Basic and acidic residues" evidence="2">
    <location>
        <begin position="731"/>
        <end position="741"/>
    </location>
</feature>
<dbReference type="InterPro" id="IPR000061">
    <property type="entry name" value="Surp"/>
</dbReference>
<dbReference type="GO" id="GO:0003723">
    <property type="term" value="F:RNA binding"/>
    <property type="evidence" value="ECO:0007669"/>
    <property type="project" value="UniProtKB-KW"/>
</dbReference>
<keyword evidence="5" id="KW-1185">Reference proteome</keyword>
<feature type="compositionally biased region" description="Acidic residues" evidence="2">
    <location>
        <begin position="706"/>
        <end position="729"/>
    </location>
</feature>
<comment type="caution">
    <text evidence="4">The sequence shown here is derived from an EMBL/GenBank/DDBJ whole genome shotgun (WGS) entry which is preliminary data.</text>
</comment>
<name>A0A1F5LJG2_PENAI</name>
<keyword evidence="1" id="KW-0694">RNA-binding</keyword>
<feature type="compositionally biased region" description="Acidic residues" evidence="2">
    <location>
        <begin position="421"/>
        <end position="436"/>
    </location>
</feature>
<dbReference type="RefSeq" id="XP_022488510.1">
    <property type="nucleotide sequence ID" value="XM_022631512.1"/>
</dbReference>
<feature type="region of interest" description="Disordered" evidence="2">
    <location>
        <begin position="520"/>
        <end position="547"/>
    </location>
</feature>
<feature type="compositionally biased region" description="Basic and acidic residues" evidence="2">
    <location>
        <begin position="120"/>
        <end position="129"/>
    </location>
</feature>
<proteinExistence type="predicted"/>
<evidence type="ECO:0000313" key="4">
    <source>
        <dbReference type="EMBL" id="OGE53071.1"/>
    </source>
</evidence>
<dbReference type="STRING" id="1835702.A0A1F5LJG2"/>
<dbReference type="InterPro" id="IPR006569">
    <property type="entry name" value="CID_dom"/>
</dbReference>
<dbReference type="GO" id="GO:0006396">
    <property type="term" value="P:RNA processing"/>
    <property type="evidence" value="ECO:0007669"/>
    <property type="project" value="InterPro"/>
</dbReference>
<dbReference type="GO" id="GO:0005634">
    <property type="term" value="C:nucleus"/>
    <property type="evidence" value="ECO:0007669"/>
    <property type="project" value="TreeGrafter"/>
</dbReference>
<feature type="compositionally biased region" description="Basic and acidic residues" evidence="2">
    <location>
        <begin position="524"/>
        <end position="542"/>
    </location>
</feature>
<dbReference type="PANTHER" id="PTHR23140:SF0">
    <property type="entry name" value="U2 SNRNP-ASSOCIATED SURP MOTIF-CONTAINING PROTEIN"/>
    <property type="match status" value="1"/>
</dbReference>
<dbReference type="GeneID" id="34576246"/>
<dbReference type="Proteomes" id="UP000177622">
    <property type="component" value="Unassembled WGS sequence"/>
</dbReference>
<dbReference type="Gene3D" id="1.10.10.790">
    <property type="entry name" value="Surp module"/>
    <property type="match status" value="1"/>
</dbReference>
<reference evidence="4 5" key="1">
    <citation type="journal article" date="2016" name="Sci. Rep.">
        <title>Penicillium arizonense, a new, genome sequenced fungal species, reveals a high chemical diversity in secreted metabolites.</title>
        <authorList>
            <person name="Grijseels S."/>
            <person name="Nielsen J.C."/>
            <person name="Randelovic M."/>
            <person name="Nielsen J."/>
            <person name="Nielsen K.F."/>
            <person name="Workman M."/>
            <person name="Frisvad J.C."/>
        </authorList>
    </citation>
    <scope>NUCLEOTIDE SEQUENCE [LARGE SCALE GENOMIC DNA]</scope>
    <source>
        <strain evidence="4 5">CBS 141311</strain>
    </source>
</reference>
<dbReference type="InterPro" id="IPR008942">
    <property type="entry name" value="ENTH_VHS"/>
</dbReference>
<feature type="region of interest" description="Disordered" evidence="2">
    <location>
        <begin position="652"/>
        <end position="790"/>
    </location>
</feature>
<accession>A0A1F5LJG2</accession>
<gene>
    <name evidence="4" type="ORF">PENARI_c008G07421</name>
</gene>
<dbReference type="EMBL" id="LXJU01000008">
    <property type="protein sequence ID" value="OGE53071.1"/>
    <property type="molecule type" value="Genomic_DNA"/>
</dbReference>
<protein>
    <recommendedName>
        <fullName evidence="3">CID domain-containing protein</fullName>
    </recommendedName>
</protein>
<dbReference type="AlphaFoldDB" id="A0A1F5LJG2"/>
<feature type="compositionally biased region" description="Basic and acidic residues" evidence="2">
    <location>
        <begin position="145"/>
        <end position="157"/>
    </location>
</feature>
<feature type="compositionally biased region" description="Low complexity" evidence="2">
    <location>
        <begin position="744"/>
        <end position="761"/>
    </location>
</feature>
<feature type="compositionally biased region" description="Basic and acidic residues" evidence="2">
    <location>
        <begin position="24"/>
        <end position="43"/>
    </location>
</feature>
<feature type="compositionally biased region" description="Basic and acidic residues" evidence="2">
    <location>
        <begin position="653"/>
        <end position="665"/>
    </location>
</feature>
<sequence length="790" mass="86096">MSDEPKGKSFPDVSAKLSALPKKSLFERQKAEAEAKRAREKAETAAVYEDFVKSFEDDAPTGPKSSDGRLNTFGSRGGGLGGPSKRHFTASASRNSGPGTLGPPPPSLSRKRTHEGFAPSHRDQPRFENAHSGPSGPASAFGTSEADRAAEEAERAASKPTLHLASLPPGTSPSVIKALIPSILTVDNVKILRPPGQSPTERRSSAAIVTLTSDAAASDIDTTVSTLQNKYLGWGYYLTLSRHLSSAAIGSNVPIPVGISSTASLPFGAKNIQPTLVGSLSRAPPPGSHRGGFAPPSSYGSPAGRNGPSTQVEVKAPSDIKQLRLIHKTLENLLNLGPEFEALLMSRPEVQREEKWAWLWDARSVGGVYYRWKLWQVVTNPRARKAQTHKPTTVFEGGPDWAPPKGDLKFEYTTRLDEFVSDEDYNSSDEEHSDGEDERRNLSGAPPDGTNAHSDGLGYMNPMRKAKLTHLLARLPTGHARLRRGDVARVTAFAIEHAGAGADEVVDMIVLNVLHPLAYTGANPDRESEKSTARSESADKENPTTAKGTLDVSASKLVGLYIISDILSSSATSGVRHAWRYRQLFESALRSHKVFEHLGRLDKDLNWGRLKAEKWKRSVGTLLHLWEGWCVFAQSSQEHFVQVFEKPPLTENELQKDKEKAEAERAAAAFAKSKSRWKTVDDDESAGKFDPTRPAPEESQSTVGPAEDESMSDIDGVPMEDSDLEELDSDLMNKELPRDTDGTQDQPPQQPPQAFQPSEQPKQPTGQQEPEGRQRKPRPKAEDMFASDSE</sequence>
<evidence type="ECO:0000259" key="3">
    <source>
        <dbReference type="PROSITE" id="PS51391"/>
    </source>
</evidence>